<evidence type="ECO:0000313" key="3">
    <source>
        <dbReference type="Proteomes" id="UP001066276"/>
    </source>
</evidence>
<feature type="compositionally biased region" description="Basic residues" evidence="1">
    <location>
        <begin position="91"/>
        <end position="112"/>
    </location>
</feature>
<accession>A0AAV7T904</accession>
<organism evidence="2 3">
    <name type="scientific">Pleurodeles waltl</name>
    <name type="common">Iberian ribbed newt</name>
    <dbReference type="NCBI Taxonomy" id="8319"/>
    <lineage>
        <taxon>Eukaryota</taxon>
        <taxon>Metazoa</taxon>
        <taxon>Chordata</taxon>
        <taxon>Craniata</taxon>
        <taxon>Vertebrata</taxon>
        <taxon>Euteleostomi</taxon>
        <taxon>Amphibia</taxon>
        <taxon>Batrachia</taxon>
        <taxon>Caudata</taxon>
        <taxon>Salamandroidea</taxon>
        <taxon>Salamandridae</taxon>
        <taxon>Pleurodelinae</taxon>
        <taxon>Pleurodeles</taxon>
    </lineage>
</organism>
<protein>
    <recommendedName>
        <fullName evidence="4">Secreted protein</fullName>
    </recommendedName>
</protein>
<gene>
    <name evidence="2" type="ORF">NDU88_004235</name>
</gene>
<evidence type="ECO:0000313" key="2">
    <source>
        <dbReference type="EMBL" id="KAJ1172388.1"/>
    </source>
</evidence>
<sequence>MCPLVAPAGAAMMLQASWLPQWCCEAYTRTTAGPHSVAGRSAGPGSPSSVGPILCSWATLRTYACNRLAPDRLCRARKTPPAPFRQAPHLGRPRLARPRGPRGHSPDRRHRASQISLTAAAFGGNSATPLGAPF</sequence>
<feature type="region of interest" description="Disordered" evidence="1">
    <location>
        <begin position="77"/>
        <end position="134"/>
    </location>
</feature>
<reference evidence="2" key="1">
    <citation type="journal article" date="2022" name="bioRxiv">
        <title>Sequencing and chromosome-scale assembly of the giantPleurodeles waltlgenome.</title>
        <authorList>
            <person name="Brown T."/>
            <person name="Elewa A."/>
            <person name="Iarovenko S."/>
            <person name="Subramanian E."/>
            <person name="Araus A.J."/>
            <person name="Petzold A."/>
            <person name="Susuki M."/>
            <person name="Suzuki K.-i.T."/>
            <person name="Hayashi T."/>
            <person name="Toyoda A."/>
            <person name="Oliveira C."/>
            <person name="Osipova E."/>
            <person name="Leigh N.D."/>
            <person name="Simon A."/>
            <person name="Yun M.H."/>
        </authorList>
    </citation>
    <scope>NUCLEOTIDE SEQUENCE</scope>
    <source>
        <strain evidence="2">20211129_DDA</strain>
        <tissue evidence="2">Liver</tissue>
    </source>
</reference>
<evidence type="ECO:0008006" key="4">
    <source>
        <dbReference type="Google" id="ProtNLM"/>
    </source>
</evidence>
<dbReference type="AlphaFoldDB" id="A0AAV7T904"/>
<comment type="caution">
    <text evidence="2">The sequence shown here is derived from an EMBL/GenBank/DDBJ whole genome shotgun (WGS) entry which is preliminary data.</text>
</comment>
<keyword evidence="3" id="KW-1185">Reference proteome</keyword>
<proteinExistence type="predicted"/>
<name>A0AAV7T904_PLEWA</name>
<evidence type="ECO:0000256" key="1">
    <source>
        <dbReference type="SAM" id="MobiDB-lite"/>
    </source>
</evidence>
<dbReference type="EMBL" id="JANPWB010000007">
    <property type="protein sequence ID" value="KAJ1172388.1"/>
    <property type="molecule type" value="Genomic_DNA"/>
</dbReference>
<dbReference type="Proteomes" id="UP001066276">
    <property type="component" value="Chromosome 4_1"/>
</dbReference>